<evidence type="ECO:0000259" key="7">
    <source>
        <dbReference type="Pfam" id="PF01028"/>
    </source>
</evidence>
<protein>
    <recommendedName>
        <fullName evidence="3">DNA topoisomerase</fullName>
        <ecNumber evidence="3">5.6.2.1</ecNumber>
    </recommendedName>
</protein>
<dbReference type="InterPro" id="IPR049331">
    <property type="entry name" value="Top1B_N_bact"/>
</dbReference>
<keyword evidence="4" id="KW-0799">Topoisomerase</keyword>
<evidence type="ECO:0000313" key="10">
    <source>
        <dbReference type="Proteomes" id="UP000681317"/>
    </source>
</evidence>
<dbReference type="Pfam" id="PF01028">
    <property type="entry name" value="Topoisom_I"/>
    <property type="match status" value="1"/>
</dbReference>
<dbReference type="RefSeq" id="WP_213435850.1">
    <property type="nucleotide sequence ID" value="NZ_AP024545.1"/>
</dbReference>
<evidence type="ECO:0000313" key="9">
    <source>
        <dbReference type="EMBL" id="BCT91735.1"/>
    </source>
</evidence>
<feature type="domain" description="DNA topoisomerase I catalytic core eukaryotic-type" evidence="7">
    <location>
        <begin position="96"/>
        <end position="306"/>
    </location>
</feature>
<evidence type="ECO:0000256" key="6">
    <source>
        <dbReference type="ARBA" id="ARBA00023235"/>
    </source>
</evidence>
<name>A0ABN6FQY4_9GAMM</name>
<feature type="domain" description="DNA topoisomerase IB N-terminal" evidence="8">
    <location>
        <begin position="34"/>
        <end position="82"/>
    </location>
</feature>
<dbReference type="PROSITE" id="PS52038">
    <property type="entry name" value="TOPO_IB_2"/>
    <property type="match status" value="1"/>
</dbReference>
<dbReference type="InterPro" id="IPR013500">
    <property type="entry name" value="TopoI_cat_euk"/>
</dbReference>
<dbReference type="Gene3D" id="3.30.66.10">
    <property type="entry name" value="DNA topoisomerase I domain"/>
    <property type="match status" value="1"/>
</dbReference>
<dbReference type="Gene3D" id="1.10.132.120">
    <property type="match status" value="1"/>
</dbReference>
<proteinExistence type="inferred from homology"/>
<dbReference type="InterPro" id="IPR001631">
    <property type="entry name" value="TopoI"/>
</dbReference>
<dbReference type="InterPro" id="IPR011010">
    <property type="entry name" value="DNA_brk_join_enz"/>
</dbReference>
<comment type="catalytic activity">
    <reaction evidence="1">
        <text>ATP-independent breakage of single-stranded DNA, followed by passage and rejoining.</text>
        <dbReference type="EC" id="5.6.2.1"/>
    </reaction>
</comment>
<comment type="similarity">
    <text evidence="2">Belongs to the type IB topoisomerase family.</text>
</comment>
<dbReference type="EMBL" id="AP024545">
    <property type="protein sequence ID" value="BCT91735.1"/>
    <property type="molecule type" value="Genomic_DNA"/>
</dbReference>
<dbReference type="PRINTS" id="PR00416">
    <property type="entry name" value="EUTPISMRASEI"/>
</dbReference>
<dbReference type="Gene3D" id="3.90.15.10">
    <property type="entry name" value="Topoisomerase I, Chain A, domain 3"/>
    <property type="match status" value="1"/>
</dbReference>
<keyword evidence="6" id="KW-0413">Isomerase</keyword>
<evidence type="ECO:0000256" key="2">
    <source>
        <dbReference type="ARBA" id="ARBA00006645"/>
    </source>
</evidence>
<evidence type="ECO:0000259" key="8">
    <source>
        <dbReference type="Pfam" id="PF21338"/>
    </source>
</evidence>
<organism evidence="9 10">
    <name type="scientific">Noviluteimonas caseinilytica</name>
    <dbReference type="NCBI Taxonomy" id="2675101"/>
    <lineage>
        <taxon>Bacteria</taxon>
        <taxon>Pseudomonadati</taxon>
        <taxon>Pseudomonadota</taxon>
        <taxon>Gammaproteobacteria</taxon>
        <taxon>Lysobacterales</taxon>
        <taxon>Lysobacteraceae</taxon>
        <taxon>Noviluteimonas</taxon>
    </lineage>
</organism>
<dbReference type="InterPro" id="IPR014711">
    <property type="entry name" value="TopoI_cat_a-hlx-sub_euk"/>
</dbReference>
<evidence type="ECO:0000256" key="3">
    <source>
        <dbReference type="ARBA" id="ARBA00012891"/>
    </source>
</evidence>
<accession>A0ABN6FQY4</accession>
<dbReference type="SUPFAM" id="SSF55869">
    <property type="entry name" value="DNA topoisomerase I domain"/>
    <property type="match status" value="1"/>
</dbReference>
<dbReference type="Pfam" id="PF21338">
    <property type="entry name" value="Top1B_N_bact"/>
    <property type="match status" value="1"/>
</dbReference>
<reference evidence="9 10" key="1">
    <citation type="submission" date="2021-03" db="EMBL/GenBank/DDBJ databases">
        <title>Complete Genome Sequences of Two Lysobacter Strains Isolated from Sea Water (Lysobacter caseinilyticus) and Soil (Lysobacter helvus) in South Korea.</title>
        <authorList>
            <person name="Watanabe Y."/>
            <person name="Arakawa K."/>
        </authorList>
    </citation>
    <scope>NUCLEOTIDE SEQUENCE [LARGE SCALE GENOMIC DNA]</scope>
    <source>
        <strain evidence="9 10">KVB24</strain>
    </source>
</reference>
<evidence type="ECO:0000256" key="1">
    <source>
        <dbReference type="ARBA" id="ARBA00000213"/>
    </source>
</evidence>
<dbReference type="SUPFAM" id="SSF56349">
    <property type="entry name" value="DNA breaking-rejoining enzymes"/>
    <property type="match status" value="1"/>
</dbReference>
<keyword evidence="10" id="KW-1185">Reference proteome</keyword>
<dbReference type="Proteomes" id="UP000681317">
    <property type="component" value="Chromosome"/>
</dbReference>
<sequence>MASTDPNVQSAEEGGLVYVSDSDPGLRRRRAGKGFAYLDAAGRVVRDPATLQRIRKLAIPPAYRDVWICTRSNGHLQATGRDARGRKQYRYHARWSEVRDAEKFDRIIAFGAALPHLRRALRRDLGLPGLPREKVTAIVVGIMADTLVRIGNDEYAKDNKSFGLTTLRNRHVEFLKGGRMRMRFRGKSGLEHDVVLNDARLSRIVRRIQQLRGQQLFQYEDDEGNPQPVDSGTVNDYLQTAMGGEFTAKDFRTWSGTLSALRLLAVQEVPRKANGTVNARVATALCNTVVKSVAESLRNTPAVCRKSYIDPVVFAAWEDGRLQRAAGNAKGPRQWEQAALRLLRAARREAKQRPRAKGNGKSAAK</sequence>
<keyword evidence="5" id="KW-0238">DNA-binding</keyword>
<dbReference type="InterPro" id="IPR035447">
    <property type="entry name" value="DNA_topo_I_N_sf"/>
</dbReference>
<evidence type="ECO:0000256" key="4">
    <source>
        <dbReference type="ARBA" id="ARBA00023029"/>
    </source>
</evidence>
<dbReference type="EC" id="5.6.2.1" evidence="3"/>
<gene>
    <name evidence="9" type="ORF">LYSCAS_07590</name>
</gene>
<evidence type="ECO:0000256" key="5">
    <source>
        <dbReference type="ARBA" id="ARBA00023125"/>
    </source>
</evidence>